<dbReference type="PANTHER" id="PTHR37938">
    <property type="entry name" value="BLL0215 PROTEIN"/>
    <property type="match status" value="1"/>
</dbReference>
<protein>
    <submittedName>
        <fullName evidence="3">PH domain-containing protein</fullName>
    </submittedName>
</protein>
<feature type="transmembrane region" description="Helical" evidence="1">
    <location>
        <begin position="17"/>
        <end position="41"/>
    </location>
</feature>
<evidence type="ECO:0000259" key="2">
    <source>
        <dbReference type="Pfam" id="PF03703"/>
    </source>
</evidence>
<feature type="domain" description="YdbS-like PH" evidence="2">
    <location>
        <begin position="45"/>
        <end position="118"/>
    </location>
</feature>
<dbReference type="EMBL" id="CP136864">
    <property type="protein sequence ID" value="WOJ93697.1"/>
    <property type="molecule type" value="Genomic_DNA"/>
</dbReference>
<keyword evidence="4" id="KW-1185">Reference proteome</keyword>
<reference evidence="3 4" key="1">
    <citation type="submission" date="2023-10" db="EMBL/GenBank/DDBJ databases">
        <title>Two novel species belonging to the OM43/NOR5 clade.</title>
        <authorList>
            <person name="Park M."/>
        </authorList>
    </citation>
    <scope>NUCLEOTIDE SEQUENCE [LARGE SCALE GENOMIC DNA]</scope>
    <source>
        <strain evidence="3 4">IMCC43200</strain>
    </source>
</reference>
<organism evidence="3 4">
    <name type="scientific">Congregibacter variabilis</name>
    <dbReference type="NCBI Taxonomy" id="3081200"/>
    <lineage>
        <taxon>Bacteria</taxon>
        <taxon>Pseudomonadati</taxon>
        <taxon>Pseudomonadota</taxon>
        <taxon>Gammaproteobacteria</taxon>
        <taxon>Cellvibrionales</taxon>
        <taxon>Halieaceae</taxon>
        <taxon>Congregibacter</taxon>
    </lineage>
</organism>
<keyword evidence="1" id="KW-1133">Transmembrane helix</keyword>
<dbReference type="Proteomes" id="UP001626537">
    <property type="component" value="Chromosome"/>
</dbReference>
<proteinExistence type="predicted"/>
<gene>
    <name evidence="3" type="ORF">R0135_00675</name>
</gene>
<dbReference type="InterPro" id="IPR005182">
    <property type="entry name" value="YdbS-like_PH"/>
</dbReference>
<evidence type="ECO:0000313" key="3">
    <source>
        <dbReference type="EMBL" id="WOJ93697.1"/>
    </source>
</evidence>
<keyword evidence="1" id="KW-0472">Membrane</keyword>
<dbReference type="Pfam" id="PF03703">
    <property type="entry name" value="bPH_2"/>
    <property type="match status" value="1"/>
</dbReference>
<name>A0ABZ0I2H3_9GAMM</name>
<keyword evidence="1" id="KW-0812">Transmembrane</keyword>
<dbReference type="RefSeq" id="WP_407348341.1">
    <property type="nucleotide sequence ID" value="NZ_CP136864.1"/>
</dbReference>
<accession>A0ABZ0I2H3</accession>
<dbReference type="PANTHER" id="PTHR37938:SF1">
    <property type="entry name" value="BLL0215 PROTEIN"/>
    <property type="match status" value="1"/>
</dbReference>
<evidence type="ECO:0000256" key="1">
    <source>
        <dbReference type="SAM" id="Phobius"/>
    </source>
</evidence>
<evidence type="ECO:0000313" key="4">
    <source>
        <dbReference type="Proteomes" id="UP001626537"/>
    </source>
</evidence>
<sequence>MSEPYVQSPAMVKNRPILFVLCLLLIPFFGLGLAILVIWYLQCKATVVRVSDGEIMLEKGLLSKDRTELKLSNIRSTKLVQSFGQRIFGTGDVQVFTAGDSPELVASGMPKPQELRQLLKGG</sequence>